<evidence type="ECO:0000313" key="5">
    <source>
        <dbReference type="Proteomes" id="UP000076079"/>
    </source>
</evidence>
<dbReference type="EC" id="3.4.24.3" evidence="4"/>
<dbReference type="PROSITE" id="PS50093">
    <property type="entry name" value="PKD"/>
    <property type="match status" value="2"/>
</dbReference>
<dbReference type="OrthoDB" id="104043at2"/>
<dbReference type="STRING" id="1855912.LuPra_02818"/>
<evidence type="ECO:0000259" key="3">
    <source>
        <dbReference type="PROSITE" id="PS50093"/>
    </source>
</evidence>
<keyword evidence="4" id="KW-0378">Hydrolase</keyword>
<reference evidence="4 5" key="1">
    <citation type="journal article" date="2016" name="Genome Announc.">
        <title>First Complete Genome Sequence of a Subdivision 6 Acidobacterium Strain.</title>
        <authorList>
            <person name="Huang S."/>
            <person name="Vieira S."/>
            <person name="Bunk B."/>
            <person name="Riedel T."/>
            <person name="Sproer C."/>
            <person name="Overmann J."/>
        </authorList>
    </citation>
    <scope>NUCLEOTIDE SEQUENCE [LARGE SCALE GENOMIC DNA]</scope>
    <source>
        <strain evidence="5">DSM 100886 HEG_-6_39</strain>
    </source>
</reference>
<dbReference type="InterPro" id="IPR011042">
    <property type="entry name" value="6-blade_b-propeller_TolB-like"/>
</dbReference>
<dbReference type="SMART" id="SM00089">
    <property type="entry name" value="PKD"/>
    <property type="match status" value="2"/>
</dbReference>
<comment type="similarity">
    <text evidence="1">Belongs to the TolB family.</text>
</comment>
<sequence>MKKLGVISVVLGVGAFGGYFSRRILGWHVIAAVLLATHIGSSYAAAQVPVGTIAFEACFFQWDLNEFYCVTYLGTGHSFIDYAKNPTWSPDGSRIAFASPTGISIVNVRDWSTVRLSVAGESPAWSPDGSKLAFSAGELYVMNSDGSNVVQLTHGVGFLGESAWSPDGQTIAFDCEIETANRDICVIHADGTGLTRLTTDVNYDAAPAFSPDGLKIAFAVADPDYWPSSPSRSPTVFAMNADGTGRMPIGPGDHPAWSPDGARIAVALGTVGCPEEMFRCMIIATMNADGTAVATVGGFGDRPAWGVASGPIAWMIANCRLSPCTFDASGSFGGDRGFAGYTWDFGDGTNGSGQAVSHEYAAYGTYSVKLTVTDTAGVTATHAVTVVHANVPPTPSFAVACSGLTCAVDASASFDGNGSLTGYLWTFGDGTGGTGVTASHTYTSSGSYPVRLSVTDNDGASTALTRFITVSAPVPPPPLPPPPAPLHVGNLHGASTSFRNAWTATATATIHDGGHANQANVVVSGAWSDGGTRSCTTNQDGRCIVTRTDIGKRTSSISFTVTGVARPMYVYDSQQNHDPDGNSNGTRITLVKP</sequence>
<dbReference type="Proteomes" id="UP000076079">
    <property type="component" value="Chromosome"/>
</dbReference>
<dbReference type="Pfam" id="PF07676">
    <property type="entry name" value="PD40"/>
    <property type="match status" value="4"/>
</dbReference>
<dbReference type="KEGG" id="abac:LuPra_02818"/>
<keyword evidence="5" id="KW-1185">Reference proteome</keyword>
<feature type="domain" description="PKD" evidence="3">
    <location>
        <begin position="393"/>
        <end position="473"/>
    </location>
</feature>
<dbReference type="PANTHER" id="PTHR36842">
    <property type="entry name" value="PROTEIN TOLB HOMOLOG"/>
    <property type="match status" value="1"/>
</dbReference>
<dbReference type="PATRIC" id="fig|1813736.3.peg.3007"/>
<dbReference type="Gene3D" id="2.120.10.30">
    <property type="entry name" value="TolB, C-terminal domain"/>
    <property type="match status" value="1"/>
</dbReference>
<feature type="region of interest" description="Disordered" evidence="2">
    <location>
        <begin position="572"/>
        <end position="593"/>
    </location>
</feature>
<dbReference type="InterPro" id="IPR011659">
    <property type="entry name" value="WD40"/>
</dbReference>
<dbReference type="EMBL" id="CP015136">
    <property type="protein sequence ID" value="AMY09599.1"/>
    <property type="molecule type" value="Genomic_DNA"/>
</dbReference>
<protein>
    <submittedName>
        <fullName evidence="4">Microbial collagenase</fullName>
        <ecNumber evidence="4">3.4.24.3</ecNumber>
    </submittedName>
</protein>
<organism evidence="4 5">
    <name type="scientific">Luteitalea pratensis</name>
    <dbReference type="NCBI Taxonomy" id="1855912"/>
    <lineage>
        <taxon>Bacteria</taxon>
        <taxon>Pseudomonadati</taxon>
        <taxon>Acidobacteriota</taxon>
        <taxon>Vicinamibacteria</taxon>
        <taxon>Vicinamibacterales</taxon>
        <taxon>Vicinamibacteraceae</taxon>
        <taxon>Luteitalea</taxon>
    </lineage>
</organism>
<dbReference type="InterPro" id="IPR022409">
    <property type="entry name" value="PKD/Chitinase_dom"/>
</dbReference>
<dbReference type="Gene3D" id="2.60.40.10">
    <property type="entry name" value="Immunoglobulins"/>
    <property type="match status" value="2"/>
</dbReference>
<dbReference type="SUPFAM" id="SSF82171">
    <property type="entry name" value="DPP6 N-terminal domain-like"/>
    <property type="match status" value="1"/>
</dbReference>
<dbReference type="PANTHER" id="PTHR36842:SF1">
    <property type="entry name" value="PROTEIN TOLB"/>
    <property type="match status" value="1"/>
</dbReference>
<accession>A0A143PP63</accession>
<dbReference type="AlphaFoldDB" id="A0A143PP63"/>
<evidence type="ECO:0000256" key="1">
    <source>
        <dbReference type="ARBA" id="ARBA00009820"/>
    </source>
</evidence>
<proteinExistence type="inferred from homology"/>
<dbReference type="InterPro" id="IPR000601">
    <property type="entry name" value="PKD_dom"/>
</dbReference>
<evidence type="ECO:0000313" key="4">
    <source>
        <dbReference type="EMBL" id="AMY09599.1"/>
    </source>
</evidence>
<evidence type="ECO:0000256" key="2">
    <source>
        <dbReference type="SAM" id="MobiDB-lite"/>
    </source>
</evidence>
<name>A0A143PP63_LUTPR</name>
<gene>
    <name evidence="4" type="primary">colA</name>
    <name evidence="4" type="ORF">LuPra_02818</name>
</gene>
<dbReference type="Pfam" id="PF18911">
    <property type="entry name" value="PKD_4"/>
    <property type="match status" value="2"/>
</dbReference>
<dbReference type="CDD" id="cd00146">
    <property type="entry name" value="PKD"/>
    <property type="match status" value="2"/>
</dbReference>
<dbReference type="InterPro" id="IPR035986">
    <property type="entry name" value="PKD_dom_sf"/>
</dbReference>
<dbReference type="GO" id="GO:0004222">
    <property type="term" value="F:metalloendopeptidase activity"/>
    <property type="evidence" value="ECO:0007669"/>
    <property type="project" value="UniProtKB-EC"/>
</dbReference>
<feature type="domain" description="PKD" evidence="3">
    <location>
        <begin position="334"/>
        <end position="386"/>
    </location>
</feature>
<dbReference type="SUPFAM" id="SSF49299">
    <property type="entry name" value="PKD domain"/>
    <property type="match status" value="2"/>
</dbReference>
<reference evidence="5" key="2">
    <citation type="submission" date="2016-04" db="EMBL/GenBank/DDBJ databases">
        <title>First Complete Genome Sequence of a Subdivision 6 Acidobacterium.</title>
        <authorList>
            <person name="Huang S."/>
            <person name="Vieira S."/>
            <person name="Bunk B."/>
            <person name="Riedel T."/>
            <person name="Sproeer C."/>
            <person name="Overmann J."/>
        </authorList>
    </citation>
    <scope>NUCLEOTIDE SEQUENCE [LARGE SCALE GENOMIC DNA]</scope>
    <source>
        <strain evidence="5">DSM 100886 HEG_-6_39</strain>
    </source>
</reference>
<dbReference type="InterPro" id="IPR013783">
    <property type="entry name" value="Ig-like_fold"/>
</dbReference>